<evidence type="ECO:0000313" key="13">
    <source>
        <dbReference type="EMBL" id="ROP31348.1"/>
    </source>
</evidence>
<dbReference type="OrthoDB" id="9763290at2"/>
<dbReference type="InterPro" id="IPR001962">
    <property type="entry name" value="Asn_synthase"/>
</dbReference>
<dbReference type="Proteomes" id="UP000271683">
    <property type="component" value="Unassembled WGS sequence"/>
</dbReference>
<evidence type="ECO:0000256" key="6">
    <source>
        <dbReference type="ARBA" id="ARBA00022888"/>
    </source>
</evidence>
<protein>
    <recommendedName>
        <fullName evidence="3">asparagine synthase (glutamine-hydrolyzing)</fullName>
        <ecNumber evidence="3">6.3.5.4</ecNumber>
    </recommendedName>
</protein>
<dbReference type="InterPro" id="IPR033738">
    <property type="entry name" value="AsnB_N"/>
</dbReference>
<evidence type="ECO:0000256" key="8">
    <source>
        <dbReference type="ARBA" id="ARBA00048741"/>
    </source>
</evidence>
<comment type="pathway">
    <text evidence="1">Amino-acid biosynthesis; L-asparagine biosynthesis; L-asparagine from L-aspartate (L-Gln route): step 1/1.</text>
</comment>
<evidence type="ECO:0000256" key="10">
    <source>
        <dbReference type="PIRSR" id="PIRSR001589-2"/>
    </source>
</evidence>
<dbReference type="SUPFAM" id="SSF56235">
    <property type="entry name" value="N-terminal nucleophile aminohydrolases (Ntn hydrolases)"/>
    <property type="match status" value="1"/>
</dbReference>
<dbReference type="PANTHER" id="PTHR43284">
    <property type="entry name" value="ASPARAGINE SYNTHETASE (GLUTAMINE-HYDROLYZING)"/>
    <property type="match status" value="1"/>
</dbReference>
<dbReference type="GO" id="GO:0005524">
    <property type="term" value="F:ATP binding"/>
    <property type="evidence" value="ECO:0007669"/>
    <property type="project" value="UniProtKB-KW"/>
</dbReference>
<name>A0A3N1GM91_9ACTN</name>
<evidence type="ECO:0000256" key="1">
    <source>
        <dbReference type="ARBA" id="ARBA00005187"/>
    </source>
</evidence>
<comment type="catalytic activity">
    <reaction evidence="8">
        <text>L-aspartate + L-glutamine + ATP + H2O = L-asparagine + L-glutamate + AMP + diphosphate + H(+)</text>
        <dbReference type="Rhea" id="RHEA:12228"/>
        <dbReference type="ChEBI" id="CHEBI:15377"/>
        <dbReference type="ChEBI" id="CHEBI:15378"/>
        <dbReference type="ChEBI" id="CHEBI:29985"/>
        <dbReference type="ChEBI" id="CHEBI:29991"/>
        <dbReference type="ChEBI" id="CHEBI:30616"/>
        <dbReference type="ChEBI" id="CHEBI:33019"/>
        <dbReference type="ChEBI" id="CHEBI:58048"/>
        <dbReference type="ChEBI" id="CHEBI:58359"/>
        <dbReference type="ChEBI" id="CHEBI:456215"/>
        <dbReference type="EC" id="6.3.5.4"/>
    </reaction>
</comment>
<gene>
    <name evidence="13" type="ORF">EDD30_4247</name>
</gene>
<dbReference type="InterPro" id="IPR051786">
    <property type="entry name" value="ASN_synthetase/amidase"/>
</dbReference>
<keyword evidence="4 10" id="KW-0547">Nucleotide-binding</keyword>
<dbReference type="EMBL" id="RJKL01000001">
    <property type="protein sequence ID" value="ROP31348.1"/>
    <property type="molecule type" value="Genomic_DNA"/>
</dbReference>
<dbReference type="CDD" id="cd00712">
    <property type="entry name" value="AsnB"/>
    <property type="match status" value="1"/>
</dbReference>
<feature type="active site" description="For GATase activity" evidence="9">
    <location>
        <position position="2"/>
    </location>
</feature>
<dbReference type="GO" id="GO:0004066">
    <property type="term" value="F:asparagine synthase (glutamine-hydrolyzing) activity"/>
    <property type="evidence" value="ECO:0007669"/>
    <property type="project" value="UniProtKB-EC"/>
</dbReference>
<dbReference type="GO" id="GO:0005829">
    <property type="term" value="C:cytosol"/>
    <property type="evidence" value="ECO:0007669"/>
    <property type="project" value="TreeGrafter"/>
</dbReference>
<dbReference type="PANTHER" id="PTHR43284:SF1">
    <property type="entry name" value="ASPARAGINE SYNTHETASE"/>
    <property type="match status" value="1"/>
</dbReference>
<dbReference type="Gene3D" id="3.60.20.10">
    <property type="entry name" value="Glutamine Phosphoribosylpyrophosphate, subunit 1, domain 1"/>
    <property type="match status" value="1"/>
</dbReference>
<feature type="binding site" evidence="10">
    <location>
        <begin position="378"/>
        <end position="379"/>
    </location>
    <ligand>
        <name>ATP</name>
        <dbReference type="ChEBI" id="CHEBI:30616"/>
    </ligand>
</feature>
<keyword evidence="7 9" id="KW-0315">Glutamine amidotransferase</keyword>
<dbReference type="PIRSF" id="PIRSF001589">
    <property type="entry name" value="Asn_synthetase_glu-h"/>
    <property type="match status" value="1"/>
</dbReference>
<dbReference type="InterPro" id="IPR014729">
    <property type="entry name" value="Rossmann-like_a/b/a_fold"/>
</dbReference>
<evidence type="ECO:0000256" key="5">
    <source>
        <dbReference type="ARBA" id="ARBA00022840"/>
    </source>
</evidence>
<dbReference type="Gene3D" id="3.40.50.620">
    <property type="entry name" value="HUPs"/>
    <property type="match status" value="1"/>
</dbReference>
<evidence type="ECO:0000256" key="11">
    <source>
        <dbReference type="PIRSR" id="PIRSR001589-3"/>
    </source>
</evidence>
<reference evidence="13 14" key="1">
    <citation type="submission" date="2018-11" db="EMBL/GenBank/DDBJ databases">
        <title>Sequencing the genomes of 1000 actinobacteria strains.</title>
        <authorList>
            <person name="Klenk H.-P."/>
        </authorList>
    </citation>
    <scope>NUCLEOTIDE SEQUENCE [LARGE SCALE GENOMIC DNA]</scope>
    <source>
        <strain evidence="13 14">DSM 43634</strain>
    </source>
</reference>
<dbReference type="Pfam" id="PF00733">
    <property type="entry name" value="Asn_synthase"/>
    <property type="match status" value="1"/>
</dbReference>
<dbReference type="SUPFAM" id="SSF52402">
    <property type="entry name" value="Adenine nucleotide alpha hydrolases-like"/>
    <property type="match status" value="1"/>
</dbReference>
<comment type="similarity">
    <text evidence="2">Belongs to the asparagine synthetase family.</text>
</comment>
<dbReference type="InterPro" id="IPR029055">
    <property type="entry name" value="Ntn_hydrolases_N"/>
</dbReference>
<evidence type="ECO:0000256" key="2">
    <source>
        <dbReference type="ARBA" id="ARBA00005752"/>
    </source>
</evidence>
<dbReference type="EC" id="6.3.5.4" evidence="3"/>
<keyword evidence="5 10" id="KW-0067">ATP-binding</keyword>
<dbReference type="RefSeq" id="WP_123678426.1">
    <property type="nucleotide sequence ID" value="NZ_RJKL01000001.1"/>
</dbReference>
<dbReference type="CDD" id="cd01991">
    <property type="entry name" value="Asn_synthase_B_C"/>
    <property type="match status" value="1"/>
</dbReference>
<dbReference type="PROSITE" id="PS51278">
    <property type="entry name" value="GATASE_TYPE_2"/>
    <property type="match status" value="1"/>
</dbReference>
<dbReference type="GO" id="GO:0006529">
    <property type="term" value="P:asparagine biosynthetic process"/>
    <property type="evidence" value="ECO:0007669"/>
    <property type="project" value="UniProtKB-KW"/>
</dbReference>
<evidence type="ECO:0000256" key="4">
    <source>
        <dbReference type="ARBA" id="ARBA00022741"/>
    </source>
</evidence>
<dbReference type="InterPro" id="IPR017932">
    <property type="entry name" value="GATase_2_dom"/>
</dbReference>
<keyword evidence="6 9" id="KW-0061">Asparagine biosynthesis</keyword>
<dbReference type="NCBIfam" id="TIGR01536">
    <property type="entry name" value="asn_synth_AEB"/>
    <property type="match status" value="1"/>
</dbReference>
<feature type="domain" description="Glutamine amidotransferase type-2" evidence="12">
    <location>
        <begin position="2"/>
        <end position="217"/>
    </location>
</feature>
<feature type="site" description="Important for beta-aspartyl-AMP intermediate formation" evidence="11">
    <location>
        <position position="380"/>
    </location>
</feature>
<dbReference type="Pfam" id="PF13537">
    <property type="entry name" value="GATase_7"/>
    <property type="match status" value="1"/>
</dbReference>
<evidence type="ECO:0000313" key="14">
    <source>
        <dbReference type="Proteomes" id="UP000271683"/>
    </source>
</evidence>
<evidence type="ECO:0000256" key="9">
    <source>
        <dbReference type="PIRSR" id="PIRSR001589-1"/>
    </source>
</evidence>
<feature type="binding site" evidence="10">
    <location>
        <position position="295"/>
    </location>
    <ligand>
        <name>ATP</name>
        <dbReference type="ChEBI" id="CHEBI:30616"/>
    </ligand>
</feature>
<proteinExistence type="inferred from homology"/>
<accession>A0A3N1GM91</accession>
<evidence type="ECO:0000256" key="7">
    <source>
        <dbReference type="ARBA" id="ARBA00022962"/>
    </source>
</evidence>
<organism evidence="13 14">
    <name type="scientific">Couchioplanes caeruleus</name>
    <dbReference type="NCBI Taxonomy" id="56438"/>
    <lineage>
        <taxon>Bacteria</taxon>
        <taxon>Bacillati</taxon>
        <taxon>Actinomycetota</taxon>
        <taxon>Actinomycetes</taxon>
        <taxon>Micromonosporales</taxon>
        <taxon>Micromonosporaceae</taxon>
        <taxon>Couchioplanes</taxon>
    </lineage>
</organism>
<comment type="caution">
    <text evidence="13">The sequence shown here is derived from an EMBL/GenBank/DDBJ whole genome shotgun (WGS) entry which is preliminary data.</text>
</comment>
<dbReference type="InterPro" id="IPR006426">
    <property type="entry name" value="Asn_synth_AEB"/>
</dbReference>
<dbReference type="AlphaFoldDB" id="A0A3N1GM91"/>
<sequence length="609" mass="68416">MCGIAGWVDHSRDISTEHAIVAAMSETMCLRGPDDAGVWVDGNVALCHRRLAIIDIAGGRQPMHAVAGVEEKPVVLVYTGEVYNYRELRAELASLGHSFGTRSDTEVVLRAYLQWGAASATRLRGMFAYAVWDGRERELILVRDRLGVKPLYYAPQPAGLLFASEPKGILAHPSYRAAVDESSLNLLLEPRLALPGETPYRGMNTVKPGHYVRVGRDGVREHEYWRIPAREHHDDLPTTVGRIRELLGDVVEQQMFADVPVATMLSGGLDSSAITALGARYTKRHGLGPLSTFSVQFKGEENDFHPTVLRPERDAPYAKLAAEYLGTSHTAVEVDSHDVLAARSAALRARDLPSYGQFDTSMYLLFKAMRENYTAALSGEAADELFGGYPWFHDPAVVWRDRFPWLGDAPRLADCLNSDIRARLNPADNEHDRYRTLRARVPRLDGESELDARMREVLFFSLQGPLAALLDRKDRMSMAVGLEVRVPFCDHELLEYVYNIPWTMKTSDGREKSLLRSAMADLLPQEILYRPKNAYPALHAHHHDALVRDEILAMLKDPDSPLAPALDTDRVREFVDDEKATMTHVNTIHLVQPLLEIDRWMRTYHLNIS</sequence>
<evidence type="ECO:0000256" key="3">
    <source>
        <dbReference type="ARBA" id="ARBA00012737"/>
    </source>
</evidence>
<keyword evidence="9" id="KW-0028">Amino-acid biosynthesis</keyword>
<feature type="binding site" evidence="10">
    <location>
        <position position="104"/>
    </location>
    <ligand>
        <name>L-glutamine</name>
        <dbReference type="ChEBI" id="CHEBI:58359"/>
    </ligand>
</feature>
<evidence type="ECO:0000259" key="12">
    <source>
        <dbReference type="PROSITE" id="PS51278"/>
    </source>
</evidence>